<dbReference type="Proteomes" id="UP001500213">
    <property type="component" value="Unassembled WGS sequence"/>
</dbReference>
<gene>
    <name evidence="1" type="ORF">GCM10022288_04330</name>
</gene>
<proteinExistence type="predicted"/>
<keyword evidence="2" id="KW-1185">Reference proteome</keyword>
<organism evidence="1 2">
    <name type="scientific">Gryllotalpicola kribbensis</name>
    <dbReference type="NCBI Taxonomy" id="993084"/>
    <lineage>
        <taxon>Bacteria</taxon>
        <taxon>Bacillati</taxon>
        <taxon>Actinomycetota</taxon>
        <taxon>Actinomycetes</taxon>
        <taxon>Micrococcales</taxon>
        <taxon>Microbacteriaceae</taxon>
        <taxon>Gryllotalpicola</taxon>
    </lineage>
</organism>
<sequence length="77" mass="8205">MVRALAAEQLAALPHGGAAAGVRHGVHLQHEVARELPEHGDVARVTCLHDRAIPALRVVRTPGVFLTRSRKAGMLGM</sequence>
<comment type="caution">
    <text evidence="1">The sequence shown here is derived from an EMBL/GenBank/DDBJ whole genome shotgun (WGS) entry which is preliminary data.</text>
</comment>
<evidence type="ECO:0000313" key="1">
    <source>
        <dbReference type="EMBL" id="GAA4184107.1"/>
    </source>
</evidence>
<reference evidence="2" key="1">
    <citation type="journal article" date="2019" name="Int. J. Syst. Evol. Microbiol.">
        <title>The Global Catalogue of Microorganisms (GCM) 10K type strain sequencing project: providing services to taxonomists for standard genome sequencing and annotation.</title>
        <authorList>
            <consortium name="The Broad Institute Genomics Platform"/>
            <consortium name="The Broad Institute Genome Sequencing Center for Infectious Disease"/>
            <person name="Wu L."/>
            <person name="Ma J."/>
        </authorList>
    </citation>
    <scope>NUCLEOTIDE SEQUENCE [LARGE SCALE GENOMIC DNA]</scope>
    <source>
        <strain evidence="2">JCM 17593</strain>
    </source>
</reference>
<evidence type="ECO:0000313" key="2">
    <source>
        <dbReference type="Proteomes" id="UP001500213"/>
    </source>
</evidence>
<dbReference type="EMBL" id="BAABBX010000003">
    <property type="protein sequence ID" value="GAA4184107.1"/>
    <property type="molecule type" value="Genomic_DNA"/>
</dbReference>
<accession>A0ABP8AHK7</accession>
<protein>
    <submittedName>
        <fullName evidence="1">Uncharacterized protein</fullName>
    </submittedName>
</protein>
<name>A0ABP8AHK7_9MICO</name>